<organism evidence="1 2">
    <name type="scientific">Panagrolaimus sp. PS1159</name>
    <dbReference type="NCBI Taxonomy" id="55785"/>
    <lineage>
        <taxon>Eukaryota</taxon>
        <taxon>Metazoa</taxon>
        <taxon>Ecdysozoa</taxon>
        <taxon>Nematoda</taxon>
        <taxon>Chromadorea</taxon>
        <taxon>Rhabditida</taxon>
        <taxon>Tylenchina</taxon>
        <taxon>Panagrolaimomorpha</taxon>
        <taxon>Panagrolaimoidea</taxon>
        <taxon>Panagrolaimidae</taxon>
        <taxon>Panagrolaimus</taxon>
    </lineage>
</organism>
<dbReference type="Proteomes" id="UP000887580">
    <property type="component" value="Unplaced"/>
</dbReference>
<accession>A0AC35FW10</accession>
<dbReference type="WBParaSite" id="PS1159_v2.g20983.t2">
    <property type="protein sequence ID" value="PS1159_v2.g20983.t2"/>
    <property type="gene ID" value="PS1159_v2.g20983"/>
</dbReference>
<protein>
    <submittedName>
        <fullName evidence="2">Uncharacterized protein</fullName>
    </submittedName>
</protein>
<evidence type="ECO:0000313" key="1">
    <source>
        <dbReference type="Proteomes" id="UP000887580"/>
    </source>
</evidence>
<name>A0AC35FW10_9BILA</name>
<proteinExistence type="predicted"/>
<evidence type="ECO:0000313" key="2">
    <source>
        <dbReference type="WBParaSite" id="PS1159_v2.g20983.t2"/>
    </source>
</evidence>
<sequence length="415" mass="45717">MIQSPSNLDNPNNRGAMTAPGTPLTNRAHRNPLQSQPINDQRTSKSNRSITKTLQNLARFKLSVNKKFPTGGSSRQKIGSYNTSGEGTHAFADGSGYNKAAGATATTASRWHDSFDETGDGDDPILPIDANAAIPRSPMNNRFPRTILSPQQPTTQAESSAIASSSPSSNNLNNNNNAKNEGYISPRLMRRSISASKSAAPLASADSGLGGSPITNGSHNSASSTIMSHFKNLVNSFNIGSGSGHSRRRSLSRGISLDDHRSITNAQQKPSTTSSTHATPSIYRRSEEPKDRQTLEDEERELRRQRRLRRRSDCQQMLPEKQQLQQQQQNQDRYHYKYDHGSTSPVPSRRTIIPSVQKTVIVNNDGAYRVESRLMNNGVVVESTPPPLEDKKSSQSCRRKRYQFLNFAPRAMSKS</sequence>
<reference evidence="2" key="1">
    <citation type="submission" date="2022-11" db="UniProtKB">
        <authorList>
            <consortium name="WormBaseParasite"/>
        </authorList>
    </citation>
    <scope>IDENTIFICATION</scope>
</reference>